<dbReference type="Proteomes" id="UP001489004">
    <property type="component" value="Unassembled WGS sequence"/>
</dbReference>
<gene>
    <name evidence="2" type="ORF">WJX72_002852</name>
</gene>
<dbReference type="Pfam" id="PF00248">
    <property type="entry name" value="Aldo_ket_red"/>
    <property type="match status" value="1"/>
</dbReference>
<name>A0AAW1Q8R7_9CHLO</name>
<evidence type="ECO:0000259" key="1">
    <source>
        <dbReference type="Pfam" id="PF00248"/>
    </source>
</evidence>
<dbReference type="InterPro" id="IPR036812">
    <property type="entry name" value="NAD(P)_OxRdtase_dom_sf"/>
</dbReference>
<dbReference type="PANTHER" id="PTHR43147:SF2">
    <property type="entry name" value="NADP-DEPENDENT OXIDOREDUCTASE DOMAIN-CONTAINING PROTEIN"/>
    <property type="match status" value="1"/>
</dbReference>
<reference evidence="2 3" key="1">
    <citation type="journal article" date="2024" name="Nat. Commun.">
        <title>Phylogenomics reveals the evolutionary origins of lichenization in chlorophyte algae.</title>
        <authorList>
            <person name="Puginier C."/>
            <person name="Libourel C."/>
            <person name="Otte J."/>
            <person name="Skaloud P."/>
            <person name="Haon M."/>
            <person name="Grisel S."/>
            <person name="Petersen M."/>
            <person name="Berrin J.G."/>
            <person name="Delaux P.M."/>
            <person name="Dal Grande F."/>
            <person name="Keller J."/>
        </authorList>
    </citation>
    <scope>NUCLEOTIDE SEQUENCE [LARGE SCALE GENOMIC DNA]</scope>
    <source>
        <strain evidence="2 3">SAG 2043</strain>
    </source>
</reference>
<evidence type="ECO:0000313" key="3">
    <source>
        <dbReference type="Proteomes" id="UP001489004"/>
    </source>
</evidence>
<sequence>MLFGESTPGDQAARLLHAAADAGINFFDSAEMYPVPQRAATQGASERILGSWLKHRRREDYVIATKATGPSGQMTWIRGGPHRLDATNITAALDGSLRRLQTDYIDLYQLHWPDRYVPMFGDIDYDPSAAYAATLLDEQLEALSAAVSAGKVRQVGLSNETAWGLMECCRLAKMRPRLAKVASLQNAYSLLCRTFDMALAECCHQEGIALLAYSPLAMGLLTGKYLAQDGGPPHARLNRYKGRYAEAESRYGPRPNARAAIEAYVRLAGDSGLSPVELAMRFVLSHPLVASAVIGATSVDQLMQQVHAASQGSLDPGIMARLDEIHQQFPNPTP</sequence>
<dbReference type="Gene3D" id="3.20.20.100">
    <property type="entry name" value="NADP-dependent oxidoreductase domain"/>
    <property type="match status" value="1"/>
</dbReference>
<comment type="caution">
    <text evidence="2">The sequence shown here is derived from an EMBL/GenBank/DDBJ whole genome shotgun (WGS) entry which is preliminary data.</text>
</comment>
<protein>
    <recommendedName>
        <fullName evidence="1">NADP-dependent oxidoreductase domain-containing protein</fullName>
    </recommendedName>
</protein>
<evidence type="ECO:0000313" key="2">
    <source>
        <dbReference type="EMBL" id="KAK9817832.1"/>
    </source>
</evidence>
<accession>A0AAW1Q8R7</accession>
<dbReference type="AlphaFoldDB" id="A0AAW1Q8R7"/>
<dbReference type="InterPro" id="IPR023210">
    <property type="entry name" value="NADP_OxRdtase_dom"/>
</dbReference>
<proteinExistence type="predicted"/>
<dbReference type="CDD" id="cd19094">
    <property type="entry name" value="AKR_Tas-like"/>
    <property type="match status" value="1"/>
</dbReference>
<keyword evidence="3" id="KW-1185">Reference proteome</keyword>
<organism evidence="2 3">
    <name type="scientific">[Myrmecia] bisecta</name>
    <dbReference type="NCBI Taxonomy" id="41462"/>
    <lineage>
        <taxon>Eukaryota</taxon>
        <taxon>Viridiplantae</taxon>
        <taxon>Chlorophyta</taxon>
        <taxon>core chlorophytes</taxon>
        <taxon>Trebouxiophyceae</taxon>
        <taxon>Trebouxiales</taxon>
        <taxon>Trebouxiaceae</taxon>
        <taxon>Myrmecia</taxon>
    </lineage>
</organism>
<feature type="domain" description="NADP-dependent oxidoreductase" evidence="1">
    <location>
        <begin position="6"/>
        <end position="325"/>
    </location>
</feature>
<dbReference type="SUPFAM" id="SSF51430">
    <property type="entry name" value="NAD(P)-linked oxidoreductase"/>
    <property type="match status" value="1"/>
</dbReference>
<dbReference type="PANTHER" id="PTHR43147">
    <property type="entry name" value="PROTEIN TAS"/>
    <property type="match status" value="1"/>
</dbReference>
<dbReference type="EMBL" id="JALJOR010000004">
    <property type="protein sequence ID" value="KAK9817832.1"/>
    <property type="molecule type" value="Genomic_DNA"/>
</dbReference>